<name>A0A1B3ISW9_STAAU</name>
<gene>
    <name evidence="1" type="ORF">pWBG637_00042</name>
</gene>
<dbReference type="EMBL" id="KX086582">
    <property type="protein sequence ID" value="AOF44168.1"/>
    <property type="molecule type" value="Genomic_DNA"/>
</dbReference>
<geneLocation type="plasmid" evidence="1">
    <name>pWBG637</name>
</geneLocation>
<protein>
    <submittedName>
        <fullName evidence="1">Uncharacterized protein</fullName>
    </submittedName>
</protein>
<sequence>MDKNKLEIYLKICENIKEYKNLEFECYNEDEEVFDSNLQCPLAYTTKGDNEEFEIQVTLDLNNNQIIKEISHVYINYKEYECFKDWEEIASKTLNFDDLIMTDMDIDDLLEEIPNKKGIKY</sequence>
<organism evidence="1">
    <name type="scientific">Staphylococcus aureus</name>
    <dbReference type="NCBI Taxonomy" id="1280"/>
    <lineage>
        <taxon>Bacteria</taxon>
        <taxon>Bacillati</taxon>
        <taxon>Bacillota</taxon>
        <taxon>Bacilli</taxon>
        <taxon>Bacillales</taxon>
        <taxon>Staphylococcaceae</taxon>
        <taxon>Staphylococcus</taxon>
    </lineage>
</organism>
<reference evidence="1" key="1">
    <citation type="submission" date="2016-04" db="EMBL/GenBank/DDBJ databases">
        <title>Sequencing of conjugative plasmid pWBG637.</title>
        <authorList>
            <person name="Ramsay J.P."/>
        </authorList>
    </citation>
    <scope>NUCLEOTIDE SEQUENCE</scope>
    <source>
        <strain evidence="1">WBG1024</strain>
        <plasmid evidence="1">pWBG637</plasmid>
    </source>
</reference>
<accession>A0A1B3ISW9</accession>
<keyword evidence="1" id="KW-0614">Plasmid</keyword>
<dbReference type="RefSeq" id="WP_042742183.1">
    <property type="nucleotide sequence ID" value="NZ_AP024739.1"/>
</dbReference>
<evidence type="ECO:0000313" key="1">
    <source>
        <dbReference type="EMBL" id="AOF44168.1"/>
    </source>
</evidence>
<proteinExistence type="predicted"/>
<dbReference type="AlphaFoldDB" id="A0A1B3ISW9"/>